<dbReference type="InterPro" id="IPR038444">
    <property type="entry name" value="DUF465_sf"/>
</dbReference>
<dbReference type="OrthoDB" id="7392037at2"/>
<name>A0A844Y9R1_9SPHN</name>
<dbReference type="AlphaFoldDB" id="A0A844Y9R1"/>
<gene>
    <name evidence="1" type="ORF">GRI47_09195</name>
</gene>
<evidence type="ECO:0000313" key="2">
    <source>
        <dbReference type="Proteomes" id="UP000430272"/>
    </source>
</evidence>
<reference evidence="1 2" key="1">
    <citation type="submission" date="2019-12" db="EMBL/GenBank/DDBJ databases">
        <title>Genomic-based taxomic classification of the family Erythrobacteraceae.</title>
        <authorList>
            <person name="Xu L."/>
        </authorList>
    </citation>
    <scope>NUCLEOTIDE SEQUENCE [LARGE SCALE GENOMIC DNA]</scope>
    <source>
        <strain evidence="1 2">JCM 17468</strain>
    </source>
</reference>
<dbReference type="RefSeq" id="WP_160660948.1">
    <property type="nucleotide sequence ID" value="NZ_BAABDV010000001.1"/>
</dbReference>
<sequence>MNTSHLDALRTKHAGLEAKLRQEQARPAPDETMVQQLKRQKLKLKEEIAAC</sequence>
<dbReference type="Proteomes" id="UP000430272">
    <property type="component" value="Unassembled WGS sequence"/>
</dbReference>
<protein>
    <submittedName>
        <fullName evidence="1">DUF465 domain-containing protein</fullName>
    </submittedName>
</protein>
<keyword evidence="2" id="KW-1185">Reference proteome</keyword>
<comment type="caution">
    <text evidence="1">The sequence shown here is derived from an EMBL/GenBank/DDBJ whole genome shotgun (WGS) entry which is preliminary data.</text>
</comment>
<dbReference type="EMBL" id="WTYD01000001">
    <property type="protein sequence ID" value="MXO54179.1"/>
    <property type="molecule type" value="Genomic_DNA"/>
</dbReference>
<evidence type="ECO:0000313" key="1">
    <source>
        <dbReference type="EMBL" id="MXO54179.1"/>
    </source>
</evidence>
<organism evidence="1 2">
    <name type="scientific">Qipengyuania pelagi</name>
    <dbReference type="NCBI Taxonomy" id="994320"/>
    <lineage>
        <taxon>Bacteria</taxon>
        <taxon>Pseudomonadati</taxon>
        <taxon>Pseudomonadota</taxon>
        <taxon>Alphaproteobacteria</taxon>
        <taxon>Sphingomonadales</taxon>
        <taxon>Erythrobacteraceae</taxon>
        <taxon>Qipengyuania</taxon>
    </lineage>
</organism>
<dbReference type="InterPro" id="IPR007420">
    <property type="entry name" value="DUF465"/>
</dbReference>
<proteinExistence type="predicted"/>
<dbReference type="Gene3D" id="6.10.280.50">
    <property type="match status" value="1"/>
</dbReference>
<dbReference type="Pfam" id="PF04325">
    <property type="entry name" value="DUF465"/>
    <property type="match status" value="1"/>
</dbReference>
<accession>A0A844Y9R1</accession>